<feature type="region of interest" description="Disordered" evidence="1">
    <location>
        <begin position="92"/>
        <end position="125"/>
    </location>
</feature>
<gene>
    <name evidence="2" type="ORF">DES53_104486</name>
</gene>
<evidence type="ECO:0000313" key="3">
    <source>
        <dbReference type="Proteomes" id="UP000253426"/>
    </source>
</evidence>
<protein>
    <submittedName>
        <fullName evidence="2">Uncharacterized protein</fullName>
    </submittedName>
</protein>
<comment type="caution">
    <text evidence="2">The sequence shown here is derived from an EMBL/GenBank/DDBJ whole genome shotgun (WGS) entry which is preliminary data.</text>
</comment>
<name>A0A366HNQ4_9BACT</name>
<dbReference type="OrthoDB" id="190491at2"/>
<dbReference type="RefSeq" id="WP_113959045.1">
    <property type="nucleotide sequence ID" value="NZ_QNRR01000004.1"/>
</dbReference>
<sequence length="165" mass="19162">MPPFLQTLAAYWRRFPFRHVLLMTIFLSFWGKEKWGEQYPFTDFPMYSHLDAESDVLYVTNQKDEVLPFHTLFGTKTSTQKKTFINELSKITNADNKRDSRDAKPEERQAAGEKMASKLMPKLKEERLPAGTESLRFYYKVFRAEGDKIVESTPQLVAEKKVAGA</sequence>
<proteinExistence type="predicted"/>
<reference evidence="2 3" key="1">
    <citation type="submission" date="2018-06" db="EMBL/GenBank/DDBJ databases">
        <title>Genomic Encyclopedia of Type Strains, Phase IV (KMG-IV): sequencing the most valuable type-strain genomes for metagenomic binning, comparative biology and taxonomic classification.</title>
        <authorList>
            <person name="Goeker M."/>
        </authorList>
    </citation>
    <scope>NUCLEOTIDE SEQUENCE [LARGE SCALE GENOMIC DNA]</scope>
    <source>
        <strain evidence="2 3">DSM 25532</strain>
    </source>
</reference>
<evidence type="ECO:0000313" key="2">
    <source>
        <dbReference type="EMBL" id="RBP44663.1"/>
    </source>
</evidence>
<keyword evidence="3" id="KW-1185">Reference proteome</keyword>
<dbReference type="AlphaFoldDB" id="A0A366HNQ4"/>
<evidence type="ECO:0000256" key="1">
    <source>
        <dbReference type="SAM" id="MobiDB-lite"/>
    </source>
</evidence>
<organism evidence="2 3">
    <name type="scientific">Roseimicrobium gellanilyticum</name>
    <dbReference type="NCBI Taxonomy" id="748857"/>
    <lineage>
        <taxon>Bacteria</taxon>
        <taxon>Pseudomonadati</taxon>
        <taxon>Verrucomicrobiota</taxon>
        <taxon>Verrucomicrobiia</taxon>
        <taxon>Verrucomicrobiales</taxon>
        <taxon>Verrucomicrobiaceae</taxon>
        <taxon>Roseimicrobium</taxon>
    </lineage>
</organism>
<accession>A0A366HNQ4</accession>
<feature type="compositionally biased region" description="Basic and acidic residues" evidence="1">
    <location>
        <begin position="95"/>
        <end position="111"/>
    </location>
</feature>
<dbReference type="Proteomes" id="UP000253426">
    <property type="component" value="Unassembled WGS sequence"/>
</dbReference>
<dbReference type="EMBL" id="QNRR01000004">
    <property type="protein sequence ID" value="RBP44663.1"/>
    <property type="molecule type" value="Genomic_DNA"/>
</dbReference>